<accession>J4DP83</accession>
<gene>
    <name evidence="1" type="ORF">TOT_020000519</name>
</gene>
<proteinExistence type="predicted"/>
<evidence type="ECO:0000313" key="2">
    <source>
        <dbReference type="Proteomes" id="UP000003786"/>
    </source>
</evidence>
<dbReference type="EMBL" id="AP011947">
    <property type="protein sequence ID" value="BAM40259.1"/>
    <property type="molecule type" value="Genomic_DNA"/>
</dbReference>
<protein>
    <submittedName>
        <fullName evidence="1">Uncharacterized protein</fullName>
    </submittedName>
</protein>
<dbReference type="RefSeq" id="XP_009690560.1">
    <property type="nucleotide sequence ID" value="XM_009692265.1"/>
</dbReference>
<dbReference type="KEGG" id="tot:TOT_020000519"/>
<dbReference type="AlphaFoldDB" id="J4DP83"/>
<evidence type="ECO:0000313" key="1">
    <source>
        <dbReference type="EMBL" id="BAM40259.1"/>
    </source>
</evidence>
<reference evidence="1 2" key="1">
    <citation type="journal article" date="2012" name="MBio">
        <title>Comparative genome analysis of three eukaryotic parasites with differing abilities to transform leukocytes reveals key mediators of Theileria-induced leukocyte transformation.</title>
        <authorList>
            <person name="Hayashida K."/>
            <person name="Hara Y."/>
            <person name="Abe T."/>
            <person name="Yamasaki C."/>
            <person name="Toyoda A."/>
            <person name="Kosuge T."/>
            <person name="Suzuki Y."/>
            <person name="Sato Y."/>
            <person name="Kawashima S."/>
            <person name="Katayama T."/>
            <person name="Wakaguri H."/>
            <person name="Inoue N."/>
            <person name="Homma K."/>
            <person name="Tada-Umezaki M."/>
            <person name="Yagi Y."/>
            <person name="Fujii Y."/>
            <person name="Habara T."/>
            <person name="Kanehisa M."/>
            <person name="Watanabe H."/>
            <person name="Ito K."/>
            <person name="Gojobori T."/>
            <person name="Sugawara H."/>
            <person name="Imanishi T."/>
            <person name="Weir W."/>
            <person name="Gardner M."/>
            <person name="Pain A."/>
            <person name="Shiels B."/>
            <person name="Hattori M."/>
            <person name="Nene V."/>
            <person name="Sugimoto C."/>
        </authorList>
    </citation>
    <scope>NUCLEOTIDE SEQUENCE [LARGE SCALE GENOMIC DNA]</scope>
    <source>
        <strain evidence="1 2">Shintoku</strain>
    </source>
</reference>
<dbReference type="GeneID" id="20714661"/>
<dbReference type="Proteomes" id="UP000003786">
    <property type="component" value="Chromosome 2"/>
</dbReference>
<keyword evidence="2" id="KW-1185">Reference proteome</keyword>
<dbReference type="VEuPathDB" id="PiroplasmaDB:TOT_020000519"/>
<sequence>MVVNRILKCFVKLAASYSVKQNICENRCRKETKIDMIMKLNIGQYQVRLSRIKFVYLRQYQI</sequence>
<organism evidence="1 2">
    <name type="scientific">Theileria orientalis strain Shintoku</name>
    <dbReference type="NCBI Taxonomy" id="869250"/>
    <lineage>
        <taxon>Eukaryota</taxon>
        <taxon>Sar</taxon>
        <taxon>Alveolata</taxon>
        <taxon>Apicomplexa</taxon>
        <taxon>Aconoidasida</taxon>
        <taxon>Piroplasmida</taxon>
        <taxon>Theileriidae</taxon>
        <taxon>Theileria</taxon>
    </lineage>
</organism>
<name>J4DP83_THEOR</name>